<organism evidence="3 4">
    <name type="scientific">Hemibagrus guttatus</name>
    <dbReference type="NCBI Taxonomy" id="175788"/>
    <lineage>
        <taxon>Eukaryota</taxon>
        <taxon>Metazoa</taxon>
        <taxon>Chordata</taxon>
        <taxon>Craniata</taxon>
        <taxon>Vertebrata</taxon>
        <taxon>Euteleostomi</taxon>
        <taxon>Actinopterygii</taxon>
        <taxon>Neopterygii</taxon>
        <taxon>Teleostei</taxon>
        <taxon>Ostariophysi</taxon>
        <taxon>Siluriformes</taxon>
        <taxon>Bagridae</taxon>
        <taxon>Hemibagrus</taxon>
    </lineage>
</organism>
<proteinExistence type="predicted"/>
<name>A0AAE0QZN6_9TELE</name>
<dbReference type="InterPro" id="IPR023780">
    <property type="entry name" value="Chromo_domain"/>
</dbReference>
<feature type="domain" description="Chromo" evidence="2">
    <location>
        <begin position="86"/>
        <end position="144"/>
    </location>
</feature>
<evidence type="ECO:0000313" key="4">
    <source>
        <dbReference type="Proteomes" id="UP001274896"/>
    </source>
</evidence>
<dbReference type="InterPro" id="IPR000953">
    <property type="entry name" value="Chromo/chromo_shadow_dom"/>
</dbReference>
<evidence type="ECO:0000313" key="3">
    <source>
        <dbReference type="EMBL" id="KAK3537511.1"/>
    </source>
</evidence>
<evidence type="ECO:0000256" key="1">
    <source>
        <dbReference type="ARBA" id="ARBA00004123"/>
    </source>
</evidence>
<gene>
    <name evidence="3" type="ORF">QTP70_012410</name>
</gene>
<accession>A0AAE0QZN6</accession>
<dbReference type="SUPFAM" id="SSF54160">
    <property type="entry name" value="Chromo domain-like"/>
    <property type="match status" value="1"/>
</dbReference>
<sequence length="146" mass="16389">MGQSVWLSTCNLRLKLPCCKLSPKSVGPFKIVRQVNPVCYHLQLPVSYRICPPFHVSLLRPASLRQGDSLDDEPPPPLDVEGSPVYQVRALLNSRRVRSRLQCLVDWEGYGPEEHSWVDAADILDPALTDNFHRSHPSKPAPCPRG</sequence>
<dbReference type="Proteomes" id="UP001274896">
    <property type="component" value="Unassembled WGS sequence"/>
</dbReference>
<dbReference type="EMBL" id="JAUCMX010000008">
    <property type="protein sequence ID" value="KAK3537511.1"/>
    <property type="molecule type" value="Genomic_DNA"/>
</dbReference>
<dbReference type="InterPro" id="IPR056924">
    <property type="entry name" value="SH3_Tf2-1"/>
</dbReference>
<dbReference type="Pfam" id="PF24626">
    <property type="entry name" value="SH3_Tf2-1"/>
    <property type="match status" value="1"/>
</dbReference>
<dbReference type="SMART" id="SM00298">
    <property type="entry name" value="CHROMO"/>
    <property type="match status" value="1"/>
</dbReference>
<reference evidence="3" key="1">
    <citation type="submission" date="2023-06" db="EMBL/GenBank/DDBJ databases">
        <title>Male Hemibagrus guttatus genome.</title>
        <authorList>
            <person name="Bian C."/>
        </authorList>
    </citation>
    <scope>NUCLEOTIDE SEQUENCE</scope>
    <source>
        <strain evidence="3">Male_cb2023</strain>
        <tissue evidence="3">Muscle</tissue>
    </source>
</reference>
<evidence type="ECO:0000259" key="2">
    <source>
        <dbReference type="PROSITE" id="PS50013"/>
    </source>
</evidence>
<dbReference type="GO" id="GO:0005634">
    <property type="term" value="C:nucleus"/>
    <property type="evidence" value="ECO:0007669"/>
    <property type="project" value="UniProtKB-SubCell"/>
</dbReference>
<protein>
    <recommendedName>
        <fullName evidence="2">Chromo domain-containing protein</fullName>
    </recommendedName>
</protein>
<comment type="subcellular location">
    <subcellularLocation>
        <location evidence="1">Nucleus</location>
    </subcellularLocation>
</comment>
<comment type="caution">
    <text evidence="3">The sequence shown here is derived from an EMBL/GenBank/DDBJ whole genome shotgun (WGS) entry which is preliminary data.</text>
</comment>
<keyword evidence="4" id="KW-1185">Reference proteome</keyword>
<dbReference type="PROSITE" id="PS50013">
    <property type="entry name" value="CHROMO_2"/>
    <property type="match status" value="1"/>
</dbReference>
<dbReference type="Pfam" id="PF00385">
    <property type="entry name" value="Chromo"/>
    <property type="match status" value="1"/>
</dbReference>
<dbReference type="Gene3D" id="2.40.50.40">
    <property type="match status" value="1"/>
</dbReference>
<dbReference type="InterPro" id="IPR016197">
    <property type="entry name" value="Chromo-like_dom_sf"/>
</dbReference>
<dbReference type="AlphaFoldDB" id="A0AAE0QZN6"/>